<dbReference type="RefSeq" id="WP_354460495.1">
    <property type="nucleotide sequence ID" value="NZ_JBEWSZ010000001.1"/>
</dbReference>
<protein>
    <submittedName>
        <fullName evidence="2">Aminotransferase class III-fold pyridoxal phosphate-dependent enzyme</fullName>
    </submittedName>
</protein>
<organism evidence="2 3">
    <name type="scientific">Mesorhizobium shangrilense</name>
    <dbReference type="NCBI Taxonomy" id="460060"/>
    <lineage>
        <taxon>Bacteria</taxon>
        <taxon>Pseudomonadati</taxon>
        <taxon>Pseudomonadota</taxon>
        <taxon>Alphaproteobacteria</taxon>
        <taxon>Hyphomicrobiales</taxon>
        <taxon>Phyllobacteriaceae</taxon>
        <taxon>Mesorhizobium</taxon>
    </lineage>
</organism>
<proteinExistence type="predicted"/>
<dbReference type="Gene3D" id="3.90.1150.10">
    <property type="entry name" value="Aspartate Aminotransferase, domain 1"/>
    <property type="match status" value="1"/>
</dbReference>
<dbReference type="InterPro" id="IPR015424">
    <property type="entry name" value="PyrdxlP-dep_Trfase"/>
</dbReference>
<dbReference type="Gene3D" id="3.40.640.10">
    <property type="entry name" value="Type I PLP-dependent aspartate aminotransferase-like (Major domain)"/>
    <property type="match status" value="1"/>
</dbReference>
<evidence type="ECO:0000313" key="2">
    <source>
        <dbReference type="EMBL" id="MET2828495.1"/>
    </source>
</evidence>
<keyword evidence="2" id="KW-0808">Transferase</keyword>
<dbReference type="InterPro" id="IPR005814">
    <property type="entry name" value="Aminotrans_3"/>
</dbReference>
<dbReference type="Pfam" id="PF00202">
    <property type="entry name" value="Aminotran_3"/>
    <property type="match status" value="1"/>
</dbReference>
<keyword evidence="3" id="KW-1185">Reference proteome</keyword>
<keyword evidence="2" id="KW-0032">Aminotransferase</keyword>
<dbReference type="GO" id="GO:0008483">
    <property type="term" value="F:transaminase activity"/>
    <property type="evidence" value="ECO:0007669"/>
    <property type="project" value="UniProtKB-KW"/>
</dbReference>
<accession>A0ABV2DEQ0</accession>
<gene>
    <name evidence="2" type="ORF">ABVQ20_16045</name>
</gene>
<dbReference type="InterPro" id="IPR015421">
    <property type="entry name" value="PyrdxlP-dep_Trfase_major"/>
</dbReference>
<evidence type="ECO:0000256" key="1">
    <source>
        <dbReference type="ARBA" id="ARBA00022898"/>
    </source>
</evidence>
<sequence>MIGVFAHGFTGSGHPVAAAVALENIRIIEERDLVGSVRRLAPRFRWQLDQILPCGLVREARSAGLIGAFESNAAAESPIG</sequence>
<dbReference type="InterPro" id="IPR015422">
    <property type="entry name" value="PyrdxlP-dep_Trfase_small"/>
</dbReference>
<name>A0ABV2DEQ0_9HYPH</name>
<reference evidence="2 3" key="1">
    <citation type="submission" date="2024-06" db="EMBL/GenBank/DDBJ databases">
        <authorList>
            <person name="Kim D.-U."/>
        </authorList>
    </citation>
    <scope>NUCLEOTIDE SEQUENCE [LARGE SCALE GENOMIC DNA]</scope>
    <source>
        <strain evidence="2 3">KACC15460</strain>
    </source>
</reference>
<dbReference type="SUPFAM" id="SSF53383">
    <property type="entry name" value="PLP-dependent transferases"/>
    <property type="match status" value="1"/>
</dbReference>
<evidence type="ECO:0000313" key="3">
    <source>
        <dbReference type="Proteomes" id="UP001548832"/>
    </source>
</evidence>
<keyword evidence="1" id="KW-0663">Pyridoxal phosphate</keyword>
<dbReference type="EMBL" id="JBEWSZ010000001">
    <property type="protein sequence ID" value="MET2828495.1"/>
    <property type="molecule type" value="Genomic_DNA"/>
</dbReference>
<comment type="caution">
    <text evidence="2">The sequence shown here is derived from an EMBL/GenBank/DDBJ whole genome shotgun (WGS) entry which is preliminary data.</text>
</comment>
<dbReference type="Proteomes" id="UP001548832">
    <property type="component" value="Unassembled WGS sequence"/>
</dbReference>